<dbReference type="RefSeq" id="WP_284398155.1">
    <property type="nucleotide sequence ID" value="NZ_BSNQ01000003.1"/>
</dbReference>
<dbReference type="Proteomes" id="UP001620405">
    <property type="component" value="Unassembled WGS sequence"/>
</dbReference>
<dbReference type="PANTHER" id="PTHR35146">
    <property type="entry name" value="UPF0178 PROTEIN YAII"/>
    <property type="match status" value="1"/>
</dbReference>
<dbReference type="PANTHER" id="PTHR35146:SF1">
    <property type="entry name" value="UPF0178 PROTEIN YAII"/>
    <property type="match status" value="1"/>
</dbReference>
<comment type="similarity">
    <text evidence="1 2">Belongs to the UPF0178 family.</text>
</comment>
<sequence length="156" mass="17060">MSEAPRIWVDADACPVAIKEILFRAAQRTQVHVTLVANHALRTPPSPNIRSIQVPPGFDVADNEIVRHVNPGDLVVTQDIPLAAAVIGKGALAIHPRGELYTAETIQQRLGMRNFMEELRSSGVDTGGPAALHPRDKQAFGNQLDRWLAQRLPAPR</sequence>
<dbReference type="EMBL" id="JADIKG010000011">
    <property type="protein sequence ID" value="MFK2873138.1"/>
    <property type="molecule type" value="Genomic_DNA"/>
</dbReference>
<protein>
    <recommendedName>
        <fullName evidence="2">UPF0178 protein ISP13_06290</fullName>
    </recommendedName>
</protein>
<dbReference type="Pfam" id="PF02639">
    <property type="entry name" value="DUF188"/>
    <property type="match status" value="1"/>
</dbReference>
<name>A0ABW8IUC8_9GAMM</name>
<dbReference type="HAMAP" id="MF_00489">
    <property type="entry name" value="UPF0178"/>
    <property type="match status" value="1"/>
</dbReference>
<accession>A0ABW8IUC8</accession>
<evidence type="ECO:0000313" key="3">
    <source>
        <dbReference type="EMBL" id="MFK2873138.1"/>
    </source>
</evidence>
<comment type="caution">
    <text evidence="3">The sequence shown here is derived from an EMBL/GenBank/DDBJ whole genome shotgun (WGS) entry which is preliminary data.</text>
</comment>
<keyword evidence="4" id="KW-1185">Reference proteome</keyword>
<evidence type="ECO:0000313" key="4">
    <source>
        <dbReference type="Proteomes" id="UP001620405"/>
    </source>
</evidence>
<dbReference type="InterPro" id="IPR003791">
    <property type="entry name" value="UPF0178"/>
</dbReference>
<dbReference type="NCBIfam" id="NF001095">
    <property type="entry name" value="PRK00124.1"/>
    <property type="match status" value="1"/>
</dbReference>
<evidence type="ECO:0000256" key="2">
    <source>
        <dbReference type="HAMAP-Rule" id="MF_00489"/>
    </source>
</evidence>
<evidence type="ECO:0000256" key="1">
    <source>
        <dbReference type="ARBA" id="ARBA00008522"/>
    </source>
</evidence>
<dbReference type="CDD" id="cd18720">
    <property type="entry name" value="PIN_YqxD-like"/>
    <property type="match status" value="1"/>
</dbReference>
<organism evidence="3 4">
    <name type="scientific">Dyella lipolytica</name>
    <dbReference type="NCBI Taxonomy" id="1867835"/>
    <lineage>
        <taxon>Bacteria</taxon>
        <taxon>Pseudomonadati</taxon>
        <taxon>Pseudomonadota</taxon>
        <taxon>Gammaproteobacteria</taxon>
        <taxon>Lysobacterales</taxon>
        <taxon>Rhodanobacteraceae</taxon>
        <taxon>Dyella</taxon>
    </lineage>
</organism>
<reference evidence="3 4" key="1">
    <citation type="submission" date="2020-10" db="EMBL/GenBank/DDBJ databases">
        <title>Phylogeny of dyella-like bacteria.</title>
        <authorList>
            <person name="Fu J."/>
        </authorList>
    </citation>
    <scope>NUCLEOTIDE SEQUENCE [LARGE SCALE GENOMIC DNA]</scope>
    <source>
        <strain evidence="3 4">DHOB07</strain>
    </source>
</reference>
<proteinExistence type="inferred from homology"/>
<gene>
    <name evidence="3" type="ORF">ISP13_06290</name>
</gene>